<evidence type="ECO:0000256" key="1">
    <source>
        <dbReference type="SAM" id="MobiDB-lite"/>
    </source>
</evidence>
<dbReference type="GeneID" id="63686835"/>
<proteinExistence type="predicted"/>
<dbReference type="AlphaFoldDB" id="M5G9X0"/>
<feature type="region of interest" description="Disordered" evidence="1">
    <location>
        <begin position="1"/>
        <end position="25"/>
    </location>
</feature>
<accession>M5G9X0</accession>
<organism evidence="2 3">
    <name type="scientific">Dacryopinax primogenitus (strain DJM 731)</name>
    <name type="common">Brown rot fungus</name>
    <dbReference type="NCBI Taxonomy" id="1858805"/>
    <lineage>
        <taxon>Eukaryota</taxon>
        <taxon>Fungi</taxon>
        <taxon>Dikarya</taxon>
        <taxon>Basidiomycota</taxon>
        <taxon>Agaricomycotina</taxon>
        <taxon>Dacrymycetes</taxon>
        <taxon>Dacrymycetales</taxon>
        <taxon>Dacrymycetaceae</taxon>
        <taxon>Dacryopinax</taxon>
    </lineage>
</organism>
<dbReference type="EMBL" id="JH795856">
    <property type="protein sequence ID" value="EJU05614.1"/>
    <property type="molecule type" value="Genomic_DNA"/>
</dbReference>
<gene>
    <name evidence="2" type="ORF">DACRYDRAFT_20050</name>
</gene>
<keyword evidence="3" id="KW-1185">Reference proteome</keyword>
<name>M5G9X0_DACPD</name>
<evidence type="ECO:0000313" key="3">
    <source>
        <dbReference type="Proteomes" id="UP000030653"/>
    </source>
</evidence>
<dbReference type="Proteomes" id="UP000030653">
    <property type="component" value="Unassembled WGS sequence"/>
</dbReference>
<protein>
    <submittedName>
        <fullName evidence="2">Uncharacterized protein</fullName>
    </submittedName>
</protein>
<reference evidence="2 3" key="1">
    <citation type="journal article" date="2012" name="Science">
        <title>The Paleozoic origin of enzymatic lignin decomposition reconstructed from 31 fungal genomes.</title>
        <authorList>
            <person name="Floudas D."/>
            <person name="Binder M."/>
            <person name="Riley R."/>
            <person name="Barry K."/>
            <person name="Blanchette R.A."/>
            <person name="Henrissat B."/>
            <person name="Martinez A.T."/>
            <person name="Otillar R."/>
            <person name="Spatafora J.W."/>
            <person name="Yadav J.S."/>
            <person name="Aerts A."/>
            <person name="Benoit I."/>
            <person name="Boyd A."/>
            <person name="Carlson A."/>
            <person name="Copeland A."/>
            <person name="Coutinho P.M."/>
            <person name="de Vries R.P."/>
            <person name="Ferreira P."/>
            <person name="Findley K."/>
            <person name="Foster B."/>
            <person name="Gaskell J."/>
            <person name="Glotzer D."/>
            <person name="Gorecki P."/>
            <person name="Heitman J."/>
            <person name="Hesse C."/>
            <person name="Hori C."/>
            <person name="Igarashi K."/>
            <person name="Jurgens J.A."/>
            <person name="Kallen N."/>
            <person name="Kersten P."/>
            <person name="Kohler A."/>
            <person name="Kuees U."/>
            <person name="Kumar T.K.A."/>
            <person name="Kuo A."/>
            <person name="LaButti K."/>
            <person name="Larrondo L.F."/>
            <person name="Lindquist E."/>
            <person name="Ling A."/>
            <person name="Lombard V."/>
            <person name="Lucas S."/>
            <person name="Lundell T."/>
            <person name="Martin R."/>
            <person name="McLaughlin D.J."/>
            <person name="Morgenstern I."/>
            <person name="Morin E."/>
            <person name="Murat C."/>
            <person name="Nagy L.G."/>
            <person name="Nolan M."/>
            <person name="Ohm R.A."/>
            <person name="Patyshakuliyeva A."/>
            <person name="Rokas A."/>
            <person name="Ruiz-Duenas F.J."/>
            <person name="Sabat G."/>
            <person name="Salamov A."/>
            <person name="Samejima M."/>
            <person name="Schmutz J."/>
            <person name="Slot J.C."/>
            <person name="St John F."/>
            <person name="Stenlid J."/>
            <person name="Sun H."/>
            <person name="Sun S."/>
            <person name="Syed K."/>
            <person name="Tsang A."/>
            <person name="Wiebenga A."/>
            <person name="Young D."/>
            <person name="Pisabarro A."/>
            <person name="Eastwood D.C."/>
            <person name="Martin F."/>
            <person name="Cullen D."/>
            <person name="Grigoriev I.V."/>
            <person name="Hibbett D.S."/>
        </authorList>
    </citation>
    <scope>NUCLEOTIDE SEQUENCE [LARGE SCALE GENOMIC DNA]</scope>
    <source>
        <strain evidence="2 3">DJM-731 SS1</strain>
    </source>
</reference>
<evidence type="ECO:0000313" key="2">
    <source>
        <dbReference type="EMBL" id="EJU05614.1"/>
    </source>
</evidence>
<dbReference type="RefSeq" id="XP_040632508.1">
    <property type="nucleotide sequence ID" value="XM_040771773.1"/>
</dbReference>
<dbReference type="HOGENOM" id="CLU_3032291_0_0_1"/>
<sequence length="55" mass="6314">MHLSPAAPRHRPHRPHQLRSGPFRLPLVKQGPDGLVFEMEADRHPWISATVRQTT</sequence>
<feature type="compositionally biased region" description="Basic residues" evidence="1">
    <location>
        <begin position="8"/>
        <end position="17"/>
    </location>
</feature>